<evidence type="ECO:0000256" key="1">
    <source>
        <dbReference type="ARBA" id="ARBA00004479"/>
    </source>
</evidence>
<feature type="coiled-coil region" evidence="16">
    <location>
        <begin position="78"/>
        <end position="105"/>
    </location>
</feature>
<dbReference type="InterPro" id="IPR036465">
    <property type="entry name" value="vWFA_dom_sf"/>
</dbReference>
<evidence type="ECO:0000256" key="16">
    <source>
        <dbReference type="SAM" id="Coils"/>
    </source>
</evidence>
<feature type="chain" id="PRO_5012835075" evidence="18">
    <location>
        <begin position="25"/>
        <end position="896"/>
    </location>
</feature>
<evidence type="ECO:0000313" key="21">
    <source>
        <dbReference type="Proteomes" id="UP000225706"/>
    </source>
</evidence>
<evidence type="ECO:0000256" key="11">
    <source>
        <dbReference type="ARBA" id="ARBA00023065"/>
    </source>
</evidence>
<gene>
    <name evidence="20" type="primary">CACNA2D1</name>
    <name evidence="20" type="ORF">AWC38_SpisGene3919</name>
</gene>
<evidence type="ECO:0000256" key="4">
    <source>
        <dbReference type="ARBA" id="ARBA00022673"/>
    </source>
</evidence>
<feature type="domain" description="VWFA" evidence="19">
    <location>
        <begin position="210"/>
        <end position="395"/>
    </location>
</feature>
<dbReference type="PANTHER" id="PTHR10166:SF37">
    <property type="entry name" value="STOLID, ISOFORM H"/>
    <property type="match status" value="1"/>
</dbReference>
<keyword evidence="14" id="KW-0325">Glycoprotein</keyword>
<dbReference type="GO" id="GO:0046872">
    <property type="term" value="F:metal ion binding"/>
    <property type="evidence" value="ECO:0007669"/>
    <property type="project" value="UniProtKB-KW"/>
</dbReference>
<evidence type="ECO:0000256" key="6">
    <source>
        <dbReference type="ARBA" id="ARBA00022723"/>
    </source>
</evidence>
<keyword evidence="12 17" id="KW-0472">Membrane</keyword>
<evidence type="ECO:0000256" key="8">
    <source>
        <dbReference type="ARBA" id="ARBA00022837"/>
    </source>
</evidence>
<dbReference type="STRING" id="50429.A0A2B4SS93"/>
<proteinExistence type="predicted"/>
<dbReference type="InterPro" id="IPR013608">
    <property type="entry name" value="VWA_N"/>
</dbReference>
<dbReference type="Pfam" id="PF08399">
    <property type="entry name" value="VWA_N"/>
    <property type="match status" value="1"/>
</dbReference>
<keyword evidence="13" id="KW-1015">Disulfide bond</keyword>
<dbReference type="AlphaFoldDB" id="A0A2B4SS93"/>
<sequence length="896" mass="99356">MAVNLTRLLALFSVFCVLAETAGSLSIDDVKSWAGELRRNLSGFFNDTTQYNKIQEEYRQSELSALEKNGSAIAEEMKKRLERILQEKIDSIKNLAAKAAELRKNYTYKTGSVIKETEYFDTKNLQDLALEKDPKFSDKVAINKSSSVVHIPTDVYEGGVKILNTINWTDGLDKYFKENEQKDHTLLWQYFGSSDGVYRVYIQGSSAPKDLILVLDLSGSMAGQKLSILKLAALSLLETLQENDFVNIVAVYKGAPVMLCQLKKNKEIGKSSEKCSKQLLQATTQNKKFLQQFIPHNTFAMGIANASSGFQLAIDVLKDSREKNYSSSDCTQAIILFTDGMEESQFKESTKIFNKENKEKKIHVFTYLVGSEKGAKYDPLEKISISNGGCPAYAFYEKTKIPESPKNKCKTPGATGRCETTALRCCDPGSILGPGVTLLSRPLAFVEGGPDTSWTPIYLDGLGLGLMITLVAPVFNITSPEDKGQLLGVVGTDVALPQLEGTVPLSDVGVNGYGFAINNNGFVLFHPGLDKKWFRKFGEPPKEALADNKVHRLSLEQNFSFFYSPVDNTSFSAAVAIPEYGLKYLQAKDMDLKGVSNLSDSKGEDVIVAPWDICPTTPVAAKDSMPVYKLSTANAKDIIDDQNRTNNSEPFTTRDYMKEQFYRQAAQYAQKGENIIVFSVPYRGKNKGNQPTCNESIVINASSAIVKEKVVAAVAGMQFDQEKMQEIFNNSVGSQTDCQEPEVSCRLIDDDGFILASIQKDEVGEFFGVPEGAVLKYFLKEERFKDLFLRCHRIYSSGPRRFFALAEEEEEMKIPCTQELKFYKGVSAESLSKAVSSATEPRLLFYRKPPELESLCKAKGEGKPPCASASLCSAYTFTLLILLAFSLLIPTNHHGR</sequence>
<dbReference type="Proteomes" id="UP000225706">
    <property type="component" value="Unassembled WGS sequence"/>
</dbReference>
<keyword evidence="5 17" id="KW-0812">Transmembrane</keyword>
<keyword evidence="15" id="KW-0407">Ion channel</keyword>
<evidence type="ECO:0000256" key="12">
    <source>
        <dbReference type="ARBA" id="ARBA00023136"/>
    </source>
</evidence>
<evidence type="ECO:0000256" key="7">
    <source>
        <dbReference type="ARBA" id="ARBA00022729"/>
    </source>
</evidence>
<protein>
    <submittedName>
        <fullName evidence="20">Voltage-dependent calcium channel subunit alpha-2/delta-1</fullName>
    </submittedName>
</protein>
<keyword evidence="2" id="KW-0813">Transport</keyword>
<keyword evidence="7 18" id="KW-0732">Signal</keyword>
<organism evidence="20 21">
    <name type="scientific">Stylophora pistillata</name>
    <name type="common">Smooth cauliflower coral</name>
    <dbReference type="NCBI Taxonomy" id="50429"/>
    <lineage>
        <taxon>Eukaryota</taxon>
        <taxon>Metazoa</taxon>
        <taxon>Cnidaria</taxon>
        <taxon>Anthozoa</taxon>
        <taxon>Hexacorallia</taxon>
        <taxon>Scleractinia</taxon>
        <taxon>Astrocoeniina</taxon>
        <taxon>Pocilloporidae</taxon>
        <taxon>Stylophora</taxon>
    </lineage>
</organism>
<evidence type="ECO:0000256" key="13">
    <source>
        <dbReference type="ARBA" id="ARBA00023157"/>
    </source>
</evidence>
<keyword evidence="8" id="KW-0106">Calcium</keyword>
<reference evidence="21" key="1">
    <citation type="journal article" date="2017" name="bioRxiv">
        <title>Comparative analysis of the genomes of Stylophora pistillata and Acropora digitifera provides evidence for extensive differences between species of corals.</title>
        <authorList>
            <person name="Voolstra C.R."/>
            <person name="Li Y."/>
            <person name="Liew Y.J."/>
            <person name="Baumgarten S."/>
            <person name="Zoccola D."/>
            <person name="Flot J.-F."/>
            <person name="Tambutte S."/>
            <person name="Allemand D."/>
            <person name="Aranda M."/>
        </authorList>
    </citation>
    <scope>NUCLEOTIDE SEQUENCE [LARGE SCALE GENOMIC DNA]</scope>
</reference>
<dbReference type="Gene3D" id="3.30.450.20">
    <property type="entry name" value="PAS domain"/>
    <property type="match status" value="1"/>
</dbReference>
<evidence type="ECO:0000256" key="9">
    <source>
        <dbReference type="ARBA" id="ARBA00022882"/>
    </source>
</evidence>
<dbReference type="InterPro" id="IPR013680">
    <property type="entry name" value="VDCC_a2/dsu"/>
</dbReference>
<dbReference type="EMBL" id="LSMT01000038">
    <property type="protein sequence ID" value="PFX31255.1"/>
    <property type="molecule type" value="Genomic_DNA"/>
</dbReference>
<keyword evidence="4" id="KW-0107">Calcium channel</keyword>
<feature type="signal peptide" evidence="18">
    <location>
        <begin position="1"/>
        <end position="24"/>
    </location>
</feature>
<keyword evidence="6" id="KW-0479">Metal-binding</keyword>
<dbReference type="Gene3D" id="3.40.50.410">
    <property type="entry name" value="von Willebrand factor, type A domain"/>
    <property type="match status" value="1"/>
</dbReference>
<dbReference type="Pfam" id="PF08473">
    <property type="entry name" value="VGCC_alpha2"/>
    <property type="match status" value="1"/>
</dbReference>
<feature type="transmembrane region" description="Helical" evidence="17">
    <location>
        <begin position="867"/>
        <end position="889"/>
    </location>
</feature>
<dbReference type="GO" id="GO:0005891">
    <property type="term" value="C:voltage-gated calcium channel complex"/>
    <property type="evidence" value="ECO:0007669"/>
    <property type="project" value="TreeGrafter"/>
</dbReference>
<dbReference type="OrthoDB" id="73209at2759"/>
<keyword evidence="9" id="KW-0851">Voltage-gated channel</keyword>
<keyword evidence="16" id="KW-0175">Coiled coil</keyword>
<comment type="subcellular location">
    <subcellularLocation>
        <location evidence="1">Membrane</location>
        <topology evidence="1">Single-pass type I membrane protein</topology>
    </subcellularLocation>
</comment>
<keyword evidence="21" id="KW-1185">Reference proteome</keyword>
<dbReference type="Pfam" id="PF13519">
    <property type="entry name" value="VWA_2"/>
    <property type="match status" value="1"/>
</dbReference>
<name>A0A2B4SS93_STYPI</name>
<evidence type="ECO:0000256" key="18">
    <source>
        <dbReference type="SAM" id="SignalP"/>
    </source>
</evidence>
<keyword evidence="3" id="KW-0109">Calcium transport</keyword>
<evidence type="ECO:0000256" key="17">
    <source>
        <dbReference type="SAM" id="Phobius"/>
    </source>
</evidence>
<dbReference type="SUPFAM" id="SSF53300">
    <property type="entry name" value="vWA-like"/>
    <property type="match status" value="1"/>
</dbReference>
<keyword evidence="10 17" id="KW-1133">Transmembrane helix</keyword>
<dbReference type="PANTHER" id="PTHR10166">
    <property type="entry name" value="VOLTAGE-DEPENDENT CALCIUM CHANNEL SUBUNIT ALPHA-2/DELTA-RELATED"/>
    <property type="match status" value="1"/>
</dbReference>
<dbReference type="PROSITE" id="PS50234">
    <property type="entry name" value="VWFA"/>
    <property type="match status" value="1"/>
</dbReference>
<dbReference type="InterPro" id="IPR051173">
    <property type="entry name" value="Ca_channel_alpha-2/delta"/>
</dbReference>
<dbReference type="SMART" id="SM00327">
    <property type="entry name" value="VWA"/>
    <property type="match status" value="1"/>
</dbReference>
<evidence type="ECO:0000256" key="14">
    <source>
        <dbReference type="ARBA" id="ARBA00023180"/>
    </source>
</evidence>
<evidence type="ECO:0000256" key="5">
    <source>
        <dbReference type="ARBA" id="ARBA00022692"/>
    </source>
</evidence>
<evidence type="ECO:0000256" key="15">
    <source>
        <dbReference type="ARBA" id="ARBA00023303"/>
    </source>
</evidence>
<evidence type="ECO:0000256" key="3">
    <source>
        <dbReference type="ARBA" id="ARBA00022568"/>
    </source>
</evidence>
<evidence type="ECO:0000256" key="2">
    <source>
        <dbReference type="ARBA" id="ARBA00022448"/>
    </source>
</evidence>
<dbReference type="GO" id="GO:0005245">
    <property type="term" value="F:voltage-gated calcium channel activity"/>
    <property type="evidence" value="ECO:0007669"/>
    <property type="project" value="TreeGrafter"/>
</dbReference>
<accession>A0A2B4SS93</accession>
<evidence type="ECO:0000259" key="19">
    <source>
        <dbReference type="PROSITE" id="PS50234"/>
    </source>
</evidence>
<comment type="caution">
    <text evidence="20">The sequence shown here is derived from an EMBL/GenBank/DDBJ whole genome shotgun (WGS) entry which is preliminary data.</text>
</comment>
<dbReference type="InterPro" id="IPR002035">
    <property type="entry name" value="VWF_A"/>
</dbReference>
<evidence type="ECO:0000313" key="20">
    <source>
        <dbReference type="EMBL" id="PFX31255.1"/>
    </source>
</evidence>
<keyword evidence="11" id="KW-0406">Ion transport</keyword>
<evidence type="ECO:0000256" key="10">
    <source>
        <dbReference type="ARBA" id="ARBA00022989"/>
    </source>
</evidence>